<dbReference type="SUPFAM" id="SSF50939">
    <property type="entry name" value="Sialidases"/>
    <property type="match status" value="1"/>
</dbReference>
<dbReference type="RefSeq" id="WP_091837645.1">
    <property type="nucleotide sequence ID" value="NZ_FPAA01000008.1"/>
</dbReference>
<evidence type="ECO:0000256" key="1">
    <source>
        <dbReference type="SAM" id="MobiDB-lite"/>
    </source>
</evidence>
<feature type="region of interest" description="Disordered" evidence="1">
    <location>
        <begin position="248"/>
        <end position="267"/>
    </location>
</feature>
<organism evidence="2 3">
    <name type="scientific">Marininema halotolerans</name>
    <dbReference type="NCBI Taxonomy" id="1155944"/>
    <lineage>
        <taxon>Bacteria</taxon>
        <taxon>Bacillati</taxon>
        <taxon>Bacillota</taxon>
        <taxon>Bacilli</taxon>
        <taxon>Bacillales</taxon>
        <taxon>Thermoactinomycetaceae</taxon>
        <taxon>Marininema</taxon>
    </lineage>
</organism>
<feature type="compositionally biased region" description="Polar residues" evidence="1">
    <location>
        <begin position="248"/>
        <end position="264"/>
    </location>
</feature>
<evidence type="ECO:0000313" key="3">
    <source>
        <dbReference type="Proteomes" id="UP000198660"/>
    </source>
</evidence>
<dbReference type="CDD" id="cd15482">
    <property type="entry name" value="Sialidase_non-viral"/>
    <property type="match status" value="1"/>
</dbReference>
<dbReference type="Gene3D" id="2.120.10.10">
    <property type="match status" value="1"/>
</dbReference>
<dbReference type="Pfam" id="PF02012">
    <property type="entry name" value="BNR"/>
    <property type="match status" value="1"/>
</dbReference>
<proteinExistence type="predicted"/>
<dbReference type="AlphaFoldDB" id="A0A1I6SYT9"/>
<dbReference type="InterPro" id="IPR002860">
    <property type="entry name" value="BNR_rpt"/>
</dbReference>
<dbReference type="EMBL" id="FPAA01000008">
    <property type="protein sequence ID" value="SFS82121.1"/>
    <property type="molecule type" value="Genomic_DNA"/>
</dbReference>
<reference evidence="3" key="1">
    <citation type="submission" date="2016-10" db="EMBL/GenBank/DDBJ databases">
        <authorList>
            <person name="Varghese N."/>
            <person name="Submissions S."/>
        </authorList>
    </citation>
    <scope>NUCLEOTIDE SEQUENCE [LARGE SCALE GENOMIC DNA]</scope>
    <source>
        <strain evidence="3">DSM 45789</strain>
    </source>
</reference>
<accession>A0A1I6SYT9</accession>
<sequence length="379" mass="41895">MSGGLPYERVSDPWISFGPEGTAYVSALNVNLTTNPSSAVTIITSKNGGKSWSNPIIIKKDPIASHFNDKESITADPIHSNVAYVVWTRFTFLANNRFNNPTWFAKTTDGGQTWRSKIIFRPGLGNNTVGNIIVANPKNGILYHFFILVINKNGNKTSFILLQTSKDQGETWSQARIVTTIFLPVTLSGGSGLDLVGSFSYLSVDIRSSITVTFSPTIHPKTGTLYITWEDARFSDGQITEVASSFSTDGGQTWSKPTRVNHSTGKPAFQPTIGLNDRGIVGISYYQFTNQAPTNSLPVHYLFKASYNGGKSYTNPAITITRPFNMLTAPFVSGGFFVGDYQGMVTIRDTFYPFFTKVNSKRETNRTNIFVSRIRLPRR</sequence>
<keyword evidence="3" id="KW-1185">Reference proteome</keyword>
<dbReference type="Proteomes" id="UP000198660">
    <property type="component" value="Unassembled WGS sequence"/>
</dbReference>
<dbReference type="InterPro" id="IPR036278">
    <property type="entry name" value="Sialidase_sf"/>
</dbReference>
<gene>
    <name evidence="2" type="ORF">SAMN05444972_108139</name>
</gene>
<name>A0A1I6SYT9_9BACL</name>
<evidence type="ECO:0000313" key="2">
    <source>
        <dbReference type="EMBL" id="SFS82121.1"/>
    </source>
</evidence>
<protein>
    <submittedName>
        <fullName evidence="2">BNR/Asp-box repeat-containing protein</fullName>
    </submittedName>
</protein>